<dbReference type="PROSITE" id="PS00105">
    <property type="entry name" value="AA_TRANSFER_CLASS_1"/>
    <property type="match status" value="1"/>
</dbReference>
<sequence length="385" mass="43140">MKEINAYVSQLEVPGTRQFSNKVARYDNCVDLTLGQSGFMPASYIKEAMIKAIEENQLRYTHNKGLLELREAVSDDIYRRLNVRYDAETEILMTNGGSEAIDDVLRTLLNPGDEVLVPVPTYLGYEPVIKLLGAETVYIDTTDSHFVPTGEAVAAAITERTKAIIFNYPTNPTGVTYSYDEISALVDVLSQTDIFIITDEIYSENVYDSPHHSFMEFPAVRKQLFVVSGLSKSHAITGARVGYVLAPAELLEHVTTVHLYNSICVATPMQYGAISALKYGQEDVKRMNAAYVERRDYLYDRLVKMGLPVIKPQGAFYIFPDISAYSSDSFQFANELIEAVQLAVVPGKSFSDLGEGYIRLSFACTMEEIVEACDRLERFLHDYPK</sequence>
<evidence type="ECO:0000313" key="9">
    <source>
        <dbReference type="Proteomes" id="UP000294843"/>
    </source>
</evidence>
<proteinExistence type="inferred from homology"/>
<dbReference type="InterPro" id="IPR050596">
    <property type="entry name" value="AspAT/PAT-like"/>
</dbReference>
<dbReference type="SUPFAM" id="SSF53383">
    <property type="entry name" value="PLP-dependent transferases"/>
    <property type="match status" value="1"/>
</dbReference>
<protein>
    <recommendedName>
        <fullName evidence="6">Aminotransferase</fullName>
        <ecNumber evidence="6">2.6.1.-</ecNumber>
    </recommendedName>
</protein>
<comment type="caution">
    <text evidence="8">The sequence shown here is derived from an EMBL/GenBank/DDBJ whole genome shotgun (WGS) entry which is preliminary data.</text>
</comment>
<dbReference type="EMBL" id="SCWF01000004">
    <property type="protein sequence ID" value="TDM14343.1"/>
    <property type="molecule type" value="Genomic_DNA"/>
</dbReference>
<evidence type="ECO:0000256" key="3">
    <source>
        <dbReference type="ARBA" id="ARBA00022576"/>
    </source>
</evidence>
<dbReference type="EC" id="2.6.1.-" evidence="6"/>
<dbReference type="PANTHER" id="PTHR46383">
    <property type="entry name" value="ASPARTATE AMINOTRANSFERASE"/>
    <property type="match status" value="1"/>
</dbReference>
<keyword evidence="3 6" id="KW-0032">Aminotransferase</keyword>
<keyword evidence="9" id="KW-1185">Reference proteome</keyword>
<accession>A0A4R6C006</accession>
<comment type="similarity">
    <text evidence="2 6">Belongs to the class-I pyridoxal-phosphate-dependent aminotransferase family.</text>
</comment>
<dbReference type="OrthoDB" id="9802328at2"/>
<gene>
    <name evidence="8" type="ORF">ERX55_05230</name>
</gene>
<dbReference type="InterPro" id="IPR015422">
    <property type="entry name" value="PyrdxlP-dep_Trfase_small"/>
</dbReference>
<dbReference type="Proteomes" id="UP000294843">
    <property type="component" value="Unassembled WGS sequence"/>
</dbReference>
<keyword evidence="4 6" id="KW-0808">Transferase</keyword>
<dbReference type="GO" id="GO:0006520">
    <property type="term" value="P:amino acid metabolic process"/>
    <property type="evidence" value="ECO:0007669"/>
    <property type="project" value="InterPro"/>
</dbReference>
<evidence type="ECO:0000256" key="5">
    <source>
        <dbReference type="ARBA" id="ARBA00022898"/>
    </source>
</evidence>
<dbReference type="Pfam" id="PF00155">
    <property type="entry name" value="Aminotran_1_2"/>
    <property type="match status" value="1"/>
</dbReference>
<evidence type="ECO:0000256" key="2">
    <source>
        <dbReference type="ARBA" id="ARBA00007441"/>
    </source>
</evidence>
<evidence type="ECO:0000256" key="1">
    <source>
        <dbReference type="ARBA" id="ARBA00001933"/>
    </source>
</evidence>
<dbReference type="AlphaFoldDB" id="A0A4R6C006"/>
<evidence type="ECO:0000313" key="8">
    <source>
        <dbReference type="EMBL" id="TDM14343.1"/>
    </source>
</evidence>
<evidence type="ECO:0000259" key="7">
    <source>
        <dbReference type="Pfam" id="PF00155"/>
    </source>
</evidence>
<keyword evidence="5" id="KW-0663">Pyridoxal phosphate</keyword>
<dbReference type="GO" id="GO:0030170">
    <property type="term" value="F:pyridoxal phosphate binding"/>
    <property type="evidence" value="ECO:0007669"/>
    <property type="project" value="InterPro"/>
</dbReference>
<dbReference type="CDD" id="cd00609">
    <property type="entry name" value="AAT_like"/>
    <property type="match status" value="1"/>
</dbReference>
<organism evidence="8 9">
    <name type="scientific">Macrococcus bovicus</name>
    <dbReference type="NCBI Taxonomy" id="69968"/>
    <lineage>
        <taxon>Bacteria</taxon>
        <taxon>Bacillati</taxon>
        <taxon>Bacillota</taxon>
        <taxon>Bacilli</taxon>
        <taxon>Bacillales</taxon>
        <taxon>Staphylococcaceae</taxon>
        <taxon>Macrococcus</taxon>
    </lineage>
</organism>
<dbReference type="Gene3D" id="3.90.1150.10">
    <property type="entry name" value="Aspartate Aminotransferase, domain 1"/>
    <property type="match status" value="1"/>
</dbReference>
<dbReference type="InterPro" id="IPR004839">
    <property type="entry name" value="Aminotransferase_I/II_large"/>
</dbReference>
<dbReference type="Gene3D" id="3.40.640.10">
    <property type="entry name" value="Type I PLP-dependent aspartate aminotransferase-like (Major domain)"/>
    <property type="match status" value="1"/>
</dbReference>
<comment type="cofactor">
    <cofactor evidence="1 6">
        <name>pyridoxal 5'-phosphate</name>
        <dbReference type="ChEBI" id="CHEBI:597326"/>
    </cofactor>
</comment>
<evidence type="ECO:0000256" key="4">
    <source>
        <dbReference type="ARBA" id="ARBA00022679"/>
    </source>
</evidence>
<dbReference type="GO" id="GO:0008483">
    <property type="term" value="F:transaminase activity"/>
    <property type="evidence" value="ECO:0007669"/>
    <property type="project" value="UniProtKB-KW"/>
</dbReference>
<feature type="domain" description="Aminotransferase class I/classII large" evidence="7">
    <location>
        <begin position="28"/>
        <end position="376"/>
    </location>
</feature>
<evidence type="ECO:0000256" key="6">
    <source>
        <dbReference type="RuleBase" id="RU000481"/>
    </source>
</evidence>
<dbReference type="InterPro" id="IPR015421">
    <property type="entry name" value="PyrdxlP-dep_Trfase_major"/>
</dbReference>
<dbReference type="PANTHER" id="PTHR46383:SF4">
    <property type="entry name" value="AMINOTRANSFERASE"/>
    <property type="match status" value="1"/>
</dbReference>
<dbReference type="InterPro" id="IPR015424">
    <property type="entry name" value="PyrdxlP-dep_Trfase"/>
</dbReference>
<dbReference type="InterPro" id="IPR004838">
    <property type="entry name" value="NHTrfase_class1_PyrdxlP-BS"/>
</dbReference>
<name>A0A4R6C006_9STAP</name>
<reference evidence="8 9" key="1">
    <citation type="submission" date="2019-01" db="EMBL/GenBank/DDBJ databases">
        <title>Draft genome sequences of the type strains of six Macrococcus species.</title>
        <authorList>
            <person name="Mazhar S."/>
            <person name="Altermann E."/>
            <person name="Hill C."/>
            <person name="Mcauliffe O."/>
        </authorList>
    </citation>
    <scope>NUCLEOTIDE SEQUENCE [LARGE SCALE GENOMIC DNA]</scope>
    <source>
        <strain evidence="8 9">ATCC 51825</strain>
    </source>
</reference>
<dbReference type="RefSeq" id="WP_133451530.1">
    <property type="nucleotide sequence ID" value="NZ_SCWF01000004.1"/>
</dbReference>